<sequence length="127" mass="13970">CLLDKPEQKIHSEKKSAAGSIFKDGNQSCEAKVDGGNCPVCHMWVKLTCVIQVTKAQSREIVPMYQNEDSCVNKNLPGTFALKRNNIAWKQFFLKGMVIDILDAADGGVLLVSTKPTLEDLKLIFGS</sequence>
<reference evidence="1 2" key="1">
    <citation type="journal article" date="2020" name="G3 (Bethesda)">
        <title>Improved Reference Genome for Cyclotella cryptica CCMP332, a Model for Cell Wall Morphogenesis, Salinity Adaptation, and Lipid Production in Diatoms (Bacillariophyta).</title>
        <authorList>
            <person name="Roberts W.R."/>
            <person name="Downey K.M."/>
            <person name="Ruck E.C."/>
            <person name="Traller J.C."/>
            <person name="Alverson A.J."/>
        </authorList>
    </citation>
    <scope>NUCLEOTIDE SEQUENCE [LARGE SCALE GENOMIC DNA]</scope>
    <source>
        <strain evidence="1 2">CCMP332</strain>
    </source>
</reference>
<organism evidence="1 2">
    <name type="scientific">Cyclotella cryptica</name>
    <dbReference type="NCBI Taxonomy" id="29204"/>
    <lineage>
        <taxon>Eukaryota</taxon>
        <taxon>Sar</taxon>
        <taxon>Stramenopiles</taxon>
        <taxon>Ochrophyta</taxon>
        <taxon>Bacillariophyta</taxon>
        <taxon>Coscinodiscophyceae</taxon>
        <taxon>Thalassiosirophycidae</taxon>
        <taxon>Stephanodiscales</taxon>
        <taxon>Stephanodiscaceae</taxon>
        <taxon>Cyclotella</taxon>
    </lineage>
</organism>
<dbReference type="EMBL" id="JABMIG020000127">
    <property type="protein sequence ID" value="KAL3790491.1"/>
    <property type="molecule type" value="Genomic_DNA"/>
</dbReference>
<accession>A0ABD3PT69</accession>
<proteinExistence type="predicted"/>
<feature type="non-terminal residue" evidence="1">
    <location>
        <position position="1"/>
    </location>
</feature>
<comment type="caution">
    <text evidence="1">The sequence shown here is derived from an EMBL/GenBank/DDBJ whole genome shotgun (WGS) entry which is preliminary data.</text>
</comment>
<evidence type="ECO:0000313" key="1">
    <source>
        <dbReference type="EMBL" id="KAL3790491.1"/>
    </source>
</evidence>
<keyword evidence="2" id="KW-1185">Reference proteome</keyword>
<dbReference type="Proteomes" id="UP001516023">
    <property type="component" value="Unassembled WGS sequence"/>
</dbReference>
<dbReference type="AlphaFoldDB" id="A0ABD3PT69"/>
<gene>
    <name evidence="1" type="ORF">HJC23_012047</name>
</gene>
<name>A0ABD3PT69_9STRA</name>
<evidence type="ECO:0000313" key="2">
    <source>
        <dbReference type="Proteomes" id="UP001516023"/>
    </source>
</evidence>
<protein>
    <submittedName>
        <fullName evidence="1">Uncharacterized protein</fullName>
    </submittedName>
</protein>